<dbReference type="GO" id="GO:0031177">
    <property type="term" value="F:phosphopantetheine binding"/>
    <property type="evidence" value="ECO:0007669"/>
    <property type="project" value="TreeGrafter"/>
</dbReference>
<protein>
    <recommendedName>
        <fullName evidence="5">Carrier domain-containing protein</fullName>
    </recommendedName>
</protein>
<evidence type="ECO:0000256" key="2">
    <source>
        <dbReference type="ARBA" id="ARBA00022553"/>
    </source>
</evidence>
<proteinExistence type="inferred from homology"/>
<keyword evidence="3" id="KW-0436">Ligase</keyword>
<dbReference type="AlphaFoldDB" id="A0A8H3FXS3"/>
<dbReference type="Gene3D" id="1.10.1200.10">
    <property type="entry name" value="ACP-like"/>
    <property type="match status" value="1"/>
</dbReference>
<dbReference type="Pfam" id="PF00550">
    <property type="entry name" value="PP-binding"/>
    <property type="match status" value="1"/>
</dbReference>
<dbReference type="Pfam" id="PF00668">
    <property type="entry name" value="Condensation"/>
    <property type="match status" value="1"/>
</dbReference>
<keyword evidence="1" id="KW-0596">Phosphopantetheine</keyword>
<dbReference type="EMBL" id="CAJPDS010000064">
    <property type="protein sequence ID" value="CAF9932779.1"/>
    <property type="molecule type" value="Genomic_DNA"/>
</dbReference>
<evidence type="ECO:0000256" key="3">
    <source>
        <dbReference type="ARBA" id="ARBA00022598"/>
    </source>
</evidence>
<dbReference type="InterPro" id="IPR001242">
    <property type="entry name" value="Condensation_dom"/>
</dbReference>
<dbReference type="InterPro" id="IPR036736">
    <property type="entry name" value="ACP-like_sf"/>
</dbReference>
<sequence>MASAKALRAVWSHALDIDEEEIEDSSHYADFGGDSVTALKLVEIAPSYGIGLDVETIFTEPTFSRMLAKTKQRIDRDVKGGNNSSACANSDLIERCAKTCGLSVDQIDDVFCEPSLTTKFFLEHQESGAWLSQVVFELSSDLDVTTACRAFEAIHARNHAFRSRFVAVNEQVHNVATRLPVTWQHAVSLDEYKASDLVTKVLPGQPAVRYGLVQESEKTYIIWTALHSVHDAWTRKLLCDDLEAFLENQDEFLAQPSRPTYKSHLDRVKQMDIETSKTLWKDYLAGLGQQKLPTNALAQSEQPALNKMIRKHIPKQRSQDSDIRLSSVAHAALGIILGRLTHCRDIAYFSIRGLRTLFPGAEAVMGAMLTNVPVRIQIRPTDTIRDLVAKVQADSISKMRHEPFGTETARKLQLKPQDGIMFNWHTRGMGLLSRKMGRTGEQYQKGYMKVVEEQATPYAISNILVVHDNRDRLTMELEYDDRIYSDEFMKALAEGFSEVLHQMCVCDSTTQMQSLLETVQSFGDGKQPGT</sequence>
<evidence type="ECO:0000256" key="1">
    <source>
        <dbReference type="ARBA" id="ARBA00022450"/>
    </source>
</evidence>
<evidence type="ECO:0000313" key="6">
    <source>
        <dbReference type="EMBL" id="CAF9932779.1"/>
    </source>
</evidence>
<name>A0A8H3FXS3_9LECA</name>
<keyword evidence="2" id="KW-0597">Phosphoprotein</keyword>
<dbReference type="GO" id="GO:0016874">
    <property type="term" value="F:ligase activity"/>
    <property type="evidence" value="ECO:0007669"/>
    <property type="project" value="UniProtKB-KW"/>
</dbReference>
<dbReference type="PANTHER" id="PTHR45527:SF11">
    <property type="entry name" value="NONRIBOSOMAL PEPTIDE SYNTHETASE 5"/>
    <property type="match status" value="1"/>
</dbReference>
<dbReference type="Gene3D" id="3.30.559.30">
    <property type="entry name" value="Nonribosomal peptide synthetase, condensation domain"/>
    <property type="match status" value="1"/>
</dbReference>
<dbReference type="SUPFAM" id="SSF47336">
    <property type="entry name" value="ACP-like"/>
    <property type="match status" value="1"/>
</dbReference>
<dbReference type="InterPro" id="IPR009081">
    <property type="entry name" value="PP-bd_ACP"/>
</dbReference>
<evidence type="ECO:0000256" key="4">
    <source>
        <dbReference type="ARBA" id="ARBA00029454"/>
    </source>
</evidence>
<dbReference type="PROSITE" id="PS50075">
    <property type="entry name" value="CARRIER"/>
    <property type="match status" value="1"/>
</dbReference>
<dbReference type="GO" id="GO:0044550">
    <property type="term" value="P:secondary metabolite biosynthetic process"/>
    <property type="evidence" value="ECO:0007669"/>
    <property type="project" value="TreeGrafter"/>
</dbReference>
<reference evidence="6" key="1">
    <citation type="submission" date="2021-03" db="EMBL/GenBank/DDBJ databases">
        <authorList>
            <person name="Tagirdzhanova G."/>
        </authorList>
    </citation>
    <scope>NUCLEOTIDE SEQUENCE</scope>
</reference>
<accession>A0A8H3FXS3</accession>
<dbReference type="Proteomes" id="UP000664521">
    <property type="component" value="Unassembled WGS sequence"/>
</dbReference>
<dbReference type="PROSITE" id="PS00012">
    <property type="entry name" value="PHOSPHOPANTETHEINE"/>
    <property type="match status" value="1"/>
</dbReference>
<dbReference type="PANTHER" id="PTHR45527">
    <property type="entry name" value="NONRIBOSOMAL PEPTIDE SYNTHETASE"/>
    <property type="match status" value="1"/>
</dbReference>
<evidence type="ECO:0000259" key="5">
    <source>
        <dbReference type="PROSITE" id="PS50075"/>
    </source>
</evidence>
<keyword evidence="7" id="KW-1185">Reference proteome</keyword>
<organism evidence="6 7">
    <name type="scientific">Heterodermia speciosa</name>
    <dbReference type="NCBI Taxonomy" id="116794"/>
    <lineage>
        <taxon>Eukaryota</taxon>
        <taxon>Fungi</taxon>
        <taxon>Dikarya</taxon>
        <taxon>Ascomycota</taxon>
        <taxon>Pezizomycotina</taxon>
        <taxon>Lecanoromycetes</taxon>
        <taxon>OSLEUM clade</taxon>
        <taxon>Lecanoromycetidae</taxon>
        <taxon>Caliciales</taxon>
        <taxon>Physciaceae</taxon>
        <taxon>Heterodermia</taxon>
    </lineage>
</organism>
<feature type="domain" description="Carrier" evidence="5">
    <location>
        <begin position="1"/>
        <end position="74"/>
    </location>
</feature>
<comment type="similarity">
    <text evidence="4">Belongs to the NRP synthetase family.</text>
</comment>
<dbReference type="GO" id="GO:0005737">
    <property type="term" value="C:cytoplasm"/>
    <property type="evidence" value="ECO:0007669"/>
    <property type="project" value="TreeGrafter"/>
</dbReference>
<dbReference type="InterPro" id="IPR006162">
    <property type="entry name" value="Ppantetheine_attach_site"/>
</dbReference>
<comment type="caution">
    <text evidence="6">The sequence shown here is derived from an EMBL/GenBank/DDBJ whole genome shotgun (WGS) entry which is preliminary data.</text>
</comment>
<dbReference type="SUPFAM" id="SSF52777">
    <property type="entry name" value="CoA-dependent acyltransferases"/>
    <property type="match status" value="2"/>
</dbReference>
<dbReference type="GO" id="GO:0043041">
    <property type="term" value="P:amino acid activation for nonribosomal peptide biosynthetic process"/>
    <property type="evidence" value="ECO:0007669"/>
    <property type="project" value="TreeGrafter"/>
</dbReference>
<dbReference type="Gene3D" id="3.30.559.10">
    <property type="entry name" value="Chloramphenicol acetyltransferase-like domain"/>
    <property type="match status" value="1"/>
</dbReference>
<evidence type="ECO:0000313" key="7">
    <source>
        <dbReference type="Proteomes" id="UP000664521"/>
    </source>
</evidence>
<dbReference type="OrthoDB" id="416786at2759"/>
<dbReference type="InterPro" id="IPR023213">
    <property type="entry name" value="CAT-like_dom_sf"/>
</dbReference>
<gene>
    <name evidence="6" type="ORF">HETSPECPRED_008452</name>
</gene>